<evidence type="ECO:0000256" key="1">
    <source>
        <dbReference type="SAM" id="MobiDB-lite"/>
    </source>
</evidence>
<keyword evidence="3" id="KW-1185">Reference proteome</keyword>
<dbReference type="Proteomes" id="UP001085076">
    <property type="component" value="Miscellaneous, Linkage group lg01"/>
</dbReference>
<reference evidence="2" key="2">
    <citation type="journal article" date="2022" name="Hortic Res">
        <title>The genome of Dioscorea zingiberensis sheds light on the biosynthesis, origin and evolution of the medicinally important diosgenin saponins.</title>
        <authorList>
            <person name="Li Y."/>
            <person name="Tan C."/>
            <person name="Li Z."/>
            <person name="Guo J."/>
            <person name="Li S."/>
            <person name="Chen X."/>
            <person name="Wang C."/>
            <person name="Dai X."/>
            <person name="Yang H."/>
            <person name="Song W."/>
            <person name="Hou L."/>
            <person name="Xu J."/>
            <person name="Tong Z."/>
            <person name="Xu A."/>
            <person name="Yuan X."/>
            <person name="Wang W."/>
            <person name="Yang Q."/>
            <person name="Chen L."/>
            <person name="Sun Z."/>
            <person name="Wang K."/>
            <person name="Pan B."/>
            <person name="Chen J."/>
            <person name="Bao Y."/>
            <person name="Liu F."/>
            <person name="Qi X."/>
            <person name="Gang D.R."/>
            <person name="Wen J."/>
            <person name="Li J."/>
        </authorList>
    </citation>
    <scope>NUCLEOTIDE SEQUENCE</scope>
    <source>
        <strain evidence="2">Dzin_1.0</strain>
    </source>
</reference>
<dbReference type="PANTHER" id="PTHR36048:SF1">
    <property type="entry name" value="RIBOSOME MATURATION FACTOR"/>
    <property type="match status" value="1"/>
</dbReference>
<accession>A0A9D5DCI9</accession>
<feature type="region of interest" description="Disordered" evidence="1">
    <location>
        <begin position="37"/>
        <end position="67"/>
    </location>
</feature>
<dbReference type="EMBL" id="JAGGNH010000001">
    <property type="protein sequence ID" value="KAJ0989426.1"/>
    <property type="molecule type" value="Genomic_DNA"/>
</dbReference>
<evidence type="ECO:0000313" key="3">
    <source>
        <dbReference type="Proteomes" id="UP001085076"/>
    </source>
</evidence>
<protein>
    <submittedName>
        <fullName evidence="2">Uncharacterized protein</fullName>
    </submittedName>
</protein>
<name>A0A9D5DCI9_9LILI</name>
<dbReference type="PANTHER" id="PTHR36048">
    <property type="entry name" value="RIBOSOME MATURATION FACTOR"/>
    <property type="match status" value="1"/>
</dbReference>
<reference evidence="2" key="1">
    <citation type="submission" date="2021-03" db="EMBL/GenBank/DDBJ databases">
        <authorList>
            <person name="Li Z."/>
            <person name="Yang C."/>
        </authorList>
    </citation>
    <scope>NUCLEOTIDE SEQUENCE</scope>
    <source>
        <strain evidence="2">Dzin_1.0</strain>
        <tissue evidence="2">Leaf</tissue>
    </source>
</reference>
<feature type="region of interest" description="Disordered" evidence="1">
    <location>
        <begin position="172"/>
        <end position="217"/>
    </location>
</feature>
<proteinExistence type="predicted"/>
<gene>
    <name evidence="2" type="ORF">J5N97_007782</name>
</gene>
<dbReference type="AlphaFoldDB" id="A0A9D5DCI9"/>
<dbReference type="OrthoDB" id="1902342at2759"/>
<organism evidence="2 3">
    <name type="scientific">Dioscorea zingiberensis</name>
    <dbReference type="NCBI Taxonomy" id="325984"/>
    <lineage>
        <taxon>Eukaryota</taxon>
        <taxon>Viridiplantae</taxon>
        <taxon>Streptophyta</taxon>
        <taxon>Embryophyta</taxon>
        <taxon>Tracheophyta</taxon>
        <taxon>Spermatophyta</taxon>
        <taxon>Magnoliopsida</taxon>
        <taxon>Liliopsida</taxon>
        <taxon>Dioscoreales</taxon>
        <taxon>Dioscoreaceae</taxon>
        <taxon>Dioscorea</taxon>
    </lineage>
</organism>
<feature type="compositionally biased region" description="Low complexity" evidence="1">
    <location>
        <begin position="183"/>
        <end position="207"/>
    </location>
</feature>
<sequence length="217" mass="24364">MQKNASASMVTEVVTEAIALTEKKMDMSLDDIIKMSKKTTPKGKIPPRASNKSQGFLNGCAPQGNSKINRFMDSRSSIRQGVLAKRRTHFQGNQFPVTTKVANKAAVYPTNSRVVGWNKPRIAVAPFRRNDGEQSFAGKKPQTLDARFANIKEQRMRAMAQQQQNVRGSILQTSAAQGRRTHQQQQQQGRRSHQQQQQGRGAFQYGRSGRQFGKFTR</sequence>
<comment type="caution">
    <text evidence="2">The sequence shown here is derived from an EMBL/GenBank/DDBJ whole genome shotgun (WGS) entry which is preliminary data.</text>
</comment>
<evidence type="ECO:0000313" key="2">
    <source>
        <dbReference type="EMBL" id="KAJ0989426.1"/>
    </source>
</evidence>